<evidence type="ECO:0008006" key="4">
    <source>
        <dbReference type="Google" id="ProtNLM"/>
    </source>
</evidence>
<organism evidence="2 3">
    <name type="scientific">Gossypium darwinii</name>
    <name type="common">Darwin's cotton</name>
    <name type="synonym">Gossypium barbadense var. darwinii</name>
    <dbReference type="NCBI Taxonomy" id="34276"/>
    <lineage>
        <taxon>Eukaryota</taxon>
        <taxon>Viridiplantae</taxon>
        <taxon>Streptophyta</taxon>
        <taxon>Embryophyta</taxon>
        <taxon>Tracheophyta</taxon>
        <taxon>Spermatophyta</taxon>
        <taxon>Magnoliopsida</taxon>
        <taxon>eudicotyledons</taxon>
        <taxon>Gunneridae</taxon>
        <taxon>Pentapetalae</taxon>
        <taxon>rosids</taxon>
        <taxon>malvids</taxon>
        <taxon>Malvales</taxon>
        <taxon>Malvaceae</taxon>
        <taxon>Malvoideae</taxon>
        <taxon>Gossypium</taxon>
    </lineage>
</organism>
<evidence type="ECO:0000313" key="3">
    <source>
        <dbReference type="Proteomes" id="UP000323506"/>
    </source>
</evidence>
<evidence type="ECO:0000256" key="1">
    <source>
        <dbReference type="SAM" id="SignalP"/>
    </source>
</evidence>
<keyword evidence="3" id="KW-1185">Reference proteome</keyword>
<reference evidence="2 3" key="1">
    <citation type="submission" date="2019-06" db="EMBL/GenBank/DDBJ databases">
        <title>WGS assembly of Gossypium darwinii.</title>
        <authorList>
            <person name="Chen Z.J."/>
            <person name="Sreedasyam A."/>
            <person name="Ando A."/>
            <person name="Song Q."/>
            <person name="De L."/>
            <person name="Hulse-Kemp A."/>
            <person name="Ding M."/>
            <person name="Ye W."/>
            <person name="Kirkbride R."/>
            <person name="Jenkins J."/>
            <person name="Plott C."/>
            <person name="Lovell J."/>
            <person name="Lin Y.-M."/>
            <person name="Vaughn R."/>
            <person name="Liu B."/>
            <person name="Li W."/>
            <person name="Simpson S."/>
            <person name="Scheffler B."/>
            <person name="Saski C."/>
            <person name="Grover C."/>
            <person name="Hu G."/>
            <person name="Conover J."/>
            <person name="Carlson J."/>
            <person name="Shu S."/>
            <person name="Boston L."/>
            <person name="Williams M."/>
            <person name="Peterson D."/>
            <person name="Mcgee K."/>
            <person name="Jones D."/>
            <person name="Wendel J."/>
            <person name="Stelly D."/>
            <person name="Grimwood J."/>
            <person name="Schmutz J."/>
        </authorList>
    </citation>
    <scope>NUCLEOTIDE SEQUENCE [LARGE SCALE GENOMIC DNA]</scope>
    <source>
        <strain evidence="2">1808015.09</strain>
    </source>
</reference>
<gene>
    <name evidence="2" type="ORF">ES288_D01G101800v1</name>
</gene>
<dbReference type="AlphaFoldDB" id="A0A5D2DNF9"/>
<protein>
    <recommendedName>
        <fullName evidence="4">Secreted protein</fullName>
    </recommendedName>
</protein>
<evidence type="ECO:0000313" key="2">
    <source>
        <dbReference type="EMBL" id="TYG82593.1"/>
    </source>
</evidence>
<accession>A0A5D2DNF9</accession>
<sequence>MLLVLLSLWCGVALRFWSHFNPDECHGHGSAIVVSIIEIVREGLRTNHQNLVVKRAKRVIKKRPGNPNLGNATYGF</sequence>
<feature type="chain" id="PRO_5022870938" description="Secreted protein" evidence="1">
    <location>
        <begin position="16"/>
        <end position="76"/>
    </location>
</feature>
<dbReference type="Proteomes" id="UP000323506">
    <property type="component" value="Chromosome D01"/>
</dbReference>
<keyword evidence="1" id="KW-0732">Signal</keyword>
<dbReference type="EMBL" id="CM017701">
    <property type="protein sequence ID" value="TYG82593.1"/>
    <property type="molecule type" value="Genomic_DNA"/>
</dbReference>
<proteinExistence type="predicted"/>
<name>A0A5D2DNF9_GOSDA</name>
<feature type="signal peptide" evidence="1">
    <location>
        <begin position="1"/>
        <end position="15"/>
    </location>
</feature>